<comment type="similarity">
    <text evidence="2">Belongs to the chromate ion transporter (CHR) (TC 2.A.51) family.</text>
</comment>
<keyword evidence="6 7" id="KW-0472">Membrane</keyword>
<evidence type="ECO:0000256" key="6">
    <source>
        <dbReference type="ARBA" id="ARBA00023136"/>
    </source>
</evidence>
<keyword evidence="9" id="KW-1185">Reference proteome</keyword>
<feature type="transmembrane region" description="Helical" evidence="7">
    <location>
        <begin position="93"/>
        <end position="115"/>
    </location>
</feature>
<gene>
    <name evidence="8" type="ORF">J3R75_001411</name>
</gene>
<dbReference type="RefSeq" id="WP_307260723.1">
    <property type="nucleotide sequence ID" value="NZ_JAUSVL010000001.1"/>
</dbReference>
<evidence type="ECO:0000256" key="3">
    <source>
        <dbReference type="ARBA" id="ARBA00022475"/>
    </source>
</evidence>
<dbReference type="AlphaFoldDB" id="A0AAE3VF09"/>
<dbReference type="InterPro" id="IPR052518">
    <property type="entry name" value="CHR_Transporter"/>
</dbReference>
<evidence type="ECO:0000256" key="2">
    <source>
        <dbReference type="ARBA" id="ARBA00005262"/>
    </source>
</evidence>
<evidence type="ECO:0000313" key="8">
    <source>
        <dbReference type="EMBL" id="MDQ0289304.1"/>
    </source>
</evidence>
<evidence type="ECO:0000256" key="7">
    <source>
        <dbReference type="SAM" id="Phobius"/>
    </source>
</evidence>
<evidence type="ECO:0000256" key="5">
    <source>
        <dbReference type="ARBA" id="ARBA00022989"/>
    </source>
</evidence>
<dbReference type="GO" id="GO:0005886">
    <property type="term" value="C:plasma membrane"/>
    <property type="evidence" value="ECO:0007669"/>
    <property type="project" value="UniProtKB-SubCell"/>
</dbReference>
<dbReference type="PANTHER" id="PTHR43663">
    <property type="entry name" value="CHROMATE TRANSPORT PROTEIN-RELATED"/>
    <property type="match status" value="1"/>
</dbReference>
<feature type="transmembrane region" description="Helical" evidence="7">
    <location>
        <begin position="159"/>
        <end position="188"/>
    </location>
</feature>
<proteinExistence type="inferred from homology"/>
<protein>
    <submittedName>
        <fullName evidence="8">Chromate transporter</fullName>
    </submittedName>
</protein>
<evidence type="ECO:0000256" key="4">
    <source>
        <dbReference type="ARBA" id="ARBA00022692"/>
    </source>
</evidence>
<feature type="transmembrane region" description="Helical" evidence="7">
    <location>
        <begin position="65"/>
        <end position="81"/>
    </location>
</feature>
<dbReference type="Proteomes" id="UP001238163">
    <property type="component" value="Unassembled WGS sequence"/>
</dbReference>
<dbReference type="Pfam" id="PF02417">
    <property type="entry name" value="Chromate_transp"/>
    <property type="match status" value="1"/>
</dbReference>
<keyword evidence="3" id="KW-1003">Cell membrane</keyword>
<dbReference type="EMBL" id="JAUSVL010000001">
    <property type="protein sequence ID" value="MDQ0289304.1"/>
    <property type="molecule type" value="Genomic_DNA"/>
</dbReference>
<sequence length="203" mass="21871">MTATQPPATTPNSAMRAISCTRLFLIFSKIGLTTFGGGFSMATVLRHELVLKRAWLTEREFFDTLSTATAVPGAVAINLAFMQGWKARGYRGALAAAAGTMLPSVVILLFIARFATPYFERPMVASFLKGAGIAVAAQIAFASYTFARNLRVHWQNVFACGLGLGLLIIGLHPVFAVLAGASVGYLLMHERMTRPDDNIAKDI</sequence>
<accession>A0AAE3VF09</accession>
<comment type="caution">
    <text evidence="8">The sequence shown here is derived from an EMBL/GenBank/DDBJ whole genome shotgun (WGS) entry which is preliminary data.</text>
</comment>
<evidence type="ECO:0000313" key="9">
    <source>
        <dbReference type="Proteomes" id="UP001238163"/>
    </source>
</evidence>
<reference evidence="8" key="1">
    <citation type="submission" date="2023-07" db="EMBL/GenBank/DDBJ databases">
        <title>Genomic Encyclopedia of Type Strains, Phase IV (KMG-IV): sequencing the most valuable type-strain genomes for metagenomic binning, comparative biology and taxonomic classification.</title>
        <authorList>
            <person name="Goeker M."/>
        </authorList>
    </citation>
    <scope>NUCLEOTIDE SEQUENCE</scope>
    <source>
        <strain evidence="8">DSM 24202</strain>
    </source>
</reference>
<dbReference type="GO" id="GO:0015109">
    <property type="term" value="F:chromate transmembrane transporter activity"/>
    <property type="evidence" value="ECO:0007669"/>
    <property type="project" value="InterPro"/>
</dbReference>
<evidence type="ECO:0000256" key="1">
    <source>
        <dbReference type="ARBA" id="ARBA00004651"/>
    </source>
</evidence>
<keyword evidence="4 7" id="KW-0812">Transmembrane</keyword>
<dbReference type="InterPro" id="IPR003370">
    <property type="entry name" value="Chromate_transpt"/>
</dbReference>
<name>A0AAE3VF09_9BACT</name>
<keyword evidence="5 7" id="KW-1133">Transmembrane helix</keyword>
<feature type="transmembrane region" description="Helical" evidence="7">
    <location>
        <begin position="127"/>
        <end position="147"/>
    </location>
</feature>
<organism evidence="8 9">
    <name type="scientific">Oligosphaera ethanolica</name>
    <dbReference type="NCBI Taxonomy" id="760260"/>
    <lineage>
        <taxon>Bacteria</taxon>
        <taxon>Pseudomonadati</taxon>
        <taxon>Lentisphaerota</taxon>
        <taxon>Oligosphaeria</taxon>
        <taxon>Oligosphaerales</taxon>
        <taxon>Oligosphaeraceae</taxon>
        <taxon>Oligosphaera</taxon>
    </lineage>
</organism>
<dbReference type="PANTHER" id="PTHR43663:SF1">
    <property type="entry name" value="CHROMATE TRANSPORTER"/>
    <property type="match status" value="1"/>
</dbReference>
<feature type="transmembrane region" description="Helical" evidence="7">
    <location>
        <begin position="23"/>
        <end position="45"/>
    </location>
</feature>
<comment type="subcellular location">
    <subcellularLocation>
        <location evidence="1">Cell membrane</location>
        <topology evidence="1">Multi-pass membrane protein</topology>
    </subcellularLocation>
</comment>